<dbReference type="RefSeq" id="WP_353651412.1">
    <property type="nucleotide sequence ID" value="NZ_CP159218.1"/>
</dbReference>
<accession>A0AAU8DX54</accession>
<dbReference type="CDD" id="cd17355">
    <property type="entry name" value="MFS_YcxA_like"/>
    <property type="match status" value="1"/>
</dbReference>
<dbReference type="InterPro" id="IPR036259">
    <property type="entry name" value="MFS_trans_sf"/>
</dbReference>
<dbReference type="SUPFAM" id="SSF103473">
    <property type="entry name" value="MFS general substrate transporter"/>
    <property type="match status" value="1"/>
</dbReference>
<organism evidence="7">
    <name type="scientific">Nakamurella sp. A5-74</name>
    <dbReference type="NCBI Taxonomy" id="3158264"/>
    <lineage>
        <taxon>Bacteria</taxon>
        <taxon>Bacillati</taxon>
        <taxon>Actinomycetota</taxon>
        <taxon>Actinomycetes</taxon>
        <taxon>Nakamurellales</taxon>
        <taxon>Nakamurellaceae</taxon>
        <taxon>Nakamurella</taxon>
    </lineage>
</organism>
<feature type="transmembrane region" description="Helical" evidence="5">
    <location>
        <begin position="361"/>
        <end position="380"/>
    </location>
</feature>
<proteinExistence type="predicted"/>
<evidence type="ECO:0000259" key="6">
    <source>
        <dbReference type="PROSITE" id="PS50850"/>
    </source>
</evidence>
<dbReference type="PROSITE" id="PS50850">
    <property type="entry name" value="MFS"/>
    <property type="match status" value="1"/>
</dbReference>
<comment type="subcellular location">
    <subcellularLocation>
        <location evidence="1">Cell membrane</location>
        <topology evidence="1">Multi-pass membrane protein</topology>
    </subcellularLocation>
</comment>
<evidence type="ECO:0000256" key="3">
    <source>
        <dbReference type="ARBA" id="ARBA00022989"/>
    </source>
</evidence>
<feature type="transmembrane region" description="Helical" evidence="5">
    <location>
        <begin position="163"/>
        <end position="182"/>
    </location>
</feature>
<feature type="transmembrane region" description="Helical" evidence="5">
    <location>
        <begin position="96"/>
        <end position="119"/>
    </location>
</feature>
<feature type="transmembrane region" description="Helical" evidence="5">
    <location>
        <begin position="300"/>
        <end position="321"/>
    </location>
</feature>
<feature type="domain" description="Major facilitator superfamily (MFS) profile" evidence="6">
    <location>
        <begin position="3"/>
        <end position="416"/>
    </location>
</feature>
<evidence type="ECO:0000256" key="1">
    <source>
        <dbReference type="ARBA" id="ARBA00004651"/>
    </source>
</evidence>
<keyword evidence="3 5" id="KW-1133">Transmembrane helix</keyword>
<dbReference type="InterPro" id="IPR011701">
    <property type="entry name" value="MFS"/>
</dbReference>
<dbReference type="GO" id="GO:0005886">
    <property type="term" value="C:plasma membrane"/>
    <property type="evidence" value="ECO:0007669"/>
    <property type="project" value="UniProtKB-SubCell"/>
</dbReference>
<feature type="transmembrane region" description="Helical" evidence="5">
    <location>
        <begin position="234"/>
        <end position="258"/>
    </location>
</feature>
<dbReference type="Pfam" id="PF07690">
    <property type="entry name" value="MFS_1"/>
    <property type="match status" value="1"/>
</dbReference>
<keyword evidence="4 5" id="KW-0472">Membrane</keyword>
<dbReference type="PANTHER" id="PTHR11360">
    <property type="entry name" value="MONOCARBOXYLATE TRANSPORTER"/>
    <property type="match status" value="1"/>
</dbReference>
<dbReference type="PANTHER" id="PTHR11360:SF284">
    <property type="entry name" value="EG:103B4.3 PROTEIN-RELATED"/>
    <property type="match status" value="1"/>
</dbReference>
<evidence type="ECO:0000256" key="4">
    <source>
        <dbReference type="ARBA" id="ARBA00023136"/>
    </source>
</evidence>
<evidence type="ECO:0000313" key="7">
    <source>
        <dbReference type="EMBL" id="XCG65808.1"/>
    </source>
</evidence>
<feature type="transmembrane region" description="Helical" evidence="5">
    <location>
        <begin position="131"/>
        <end position="151"/>
    </location>
</feature>
<feature type="transmembrane region" description="Helical" evidence="5">
    <location>
        <begin position="69"/>
        <end position="90"/>
    </location>
</feature>
<dbReference type="AlphaFoldDB" id="A0AAU8DX54"/>
<keyword evidence="2 5" id="KW-0812">Transmembrane</keyword>
<evidence type="ECO:0000256" key="2">
    <source>
        <dbReference type="ARBA" id="ARBA00022692"/>
    </source>
</evidence>
<dbReference type="GO" id="GO:0022857">
    <property type="term" value="F:transmembrane transporter activity"/>
    <property type="evidence" value="ECO:0007669"/>
    <property type="project" value="InterPro"/>
</dbReference>
<feature type="transmembrane region" description="Helical" evidence="5">
    <location>
        <begin position="36"/>
        <end position="57"/>
    </location>
</feature>
<feature type="transmembrane region" description="Helical" evidence="5">
    <location>
        <begin position="270"/>
        <end position="293"/>
    </location>
</feature>
<protein>
    <submittedName>
        <fullName evidence="7">MFS transporter</fullName>
    </submittedName>
</protein>
<gene>
    <name evidence="7" type="ORF">ABLG96_06845</name>
</gene>
<feature type="transmembrane region" description="Helical" evidence="5">
    <location>
        <begin position="327"/>
        <end position="349"/>
    </location>
</feature>
<dbReference type="InterPro" id="IPR020846">
    <property type="entry name" value="MFS_dom"/>
</dbReference>
<dbReference type="EMBL" id="CP159218">
    <property type="protein sequence ID" value="XCG65808.1"/>
    <property type="molecule type" value="Genomic_DNA"/>
</dbReference>
<evidence type="ECO:0000256" key="5">
    <source>
        <dbReference type="SAM" id="Phobius"/>
    </source>
</evidence>
<dbReference type="Gene3D" id="1.20.1250.20">
    <property type="entry name" value="MFS general substrate transporter like domains"/>
    <property type="match status" value="2"/>
</dbReference>
<name>A0AAU8DX54_9ACTN</name>
<reference evidence="7" key="1">
    <citation type="submission" date="2024-05" db="EMBL/GenBank/DDBJ databases">
        <authorList>
            <person name="Cai S.Y."/>
            <person name="Jin L.M."/>
            <person name="Li H.R."/>
        </authorList>
    </citation>
    <scope>NUCLEOTIDE SEQUENCE</scope>
    <source>
        <strain evidence="7">A5-74</strain>
    </source>
</reference>
<sequence length="449" mass="46923">MHPAWWVAAAAFLAAVGAAGFRSVPGVLMEPLHMEFGWSMGTISSAVSINLVLYGLAAPFSAALMDRVGIKRVVVAALLLIAVGSVLPIWMTQPWQLLLCWGVVIGLGTGAMAMSFVAVVTGRWFVAQRGLVSGVLTAAAAAGQLVFLPLLASLSTEHGWRTAATVTTAAALLVIPVVVWKLHDSPASIGVRAYGEAISGAADPAAVVTVPRRSGGNPAVVALRTLRMASKRGVFWLLVGSFAICGMTTNGLVGTHFIPAAHDHGMAQTAAAGLLALVGIFDVVGTIFSGWLTDRFDPRWLLGIYYLGRGASLLVLPSLFANSVHPSMFVFILFYGLDWVATVPPTIALCRMAFGDQGPVVFGWVFASHQIGAAIAAGLTGLVRDKLGNYDLAWYVASALCLFAAAMCLAVRRVTQDPEPAVSPASVVSLQKLMQVNGSGTNADADRAS</sequence>
<feature type="transmembrane region" description="Helical" evidence="5">
    <location>
        <begin position="392"/>
        <end position="411"/>
    </location>
</feature>
<dbReference type="InterPro" id="IPR050327">
    <property type="entry name" value="Proton-linked_MCT"/>
</dbReference>